<organism evidence="2">
    <name type="scientific">Leuconostoc mesenteroides</name>
    <dbReference type="NCBI Taxonomy" id="1245"/>
    <lineage>
        <taxon>Bacteria</taxon>
        <taxon>Bacillati</taxon>
        <taxon>Bacillota</taxon>
        <taxon>Bacilli</taxon>
        <taxon>Lactobacillales</taxon>
        <taxon>Lactobacillaceae</taxon>
        <taxon>Leuconostoc</taxon>
    </lineage>
</organism>
<reference evidence="2" key="1">
    <citation type="journal article" date="2020" name="FEMS Microbiol. Lett.">
        <title>Screening for texturing Leuconostoc and genomics behind polysaccharide production.</title>
        <authorList>
            <person name="Poulsen V.K."/>
            <person name="Koza A."/>
            <person name="Al-Nakeeb K."/>
            <person name="Oeregaard G."/>
        </authorList>
    </citation>
    <scope>NUCLEOTIDE SEQUENCE</scope>
    <source>
        <strain evidence="2">Ln3</strain>
    </source>
</reference>
<name>A0A7S6VFX6_LEUME</name>
<dbReference type="InterPro" id="IPR029044">
    <property type="entry name" value="Nucleotide-diphossugar_trans"/>
</dbReference>
<proteinExistence type="predicted"/>
<sequence length="328" mass="37822">MFLSNLLESEKKVSIVNVLMSTYNGEKYVKQQIDSILNQRDVNVFLTIRDDGSTDKTVSILTEYNQLANVSVTVGGNVGFRESFISLYSNLRKEDADYYAFSDQDDEWLPEKLVQAIEMLNKKSANLPTLYISDRYVANEDLSKVTGKVYDNYPPYNWNAAPISRFVDSRGAGCVQVWNKAGQNLLEHYIPYNITHDEWVSAVFTFMGTVVYDKRAFINYRRHINNVSSTTNTEGPLNFFQKVKLLVNKLAKKQFSQNMDYRAQLLLKGYRDQLSENDIKSLTAFAEYKHSFSKKLYLLFSKKIKVTSSEVPFNYQLMKILMLFTNGL</sequence>
<evidence type="ECO:0000313" key="2">
    <source>
        <dbReference type="EMBL" id="QOW37915.1"/>
    </source>
</evidence>
<evidence type="ECO:0000259" key="1">
    <source>
        <dbReference type="Pfam" id="PF00535"/>
    </source>
</evidence>
<feature type="domain" description="Glycosyltransferase 2-like" evidence="1">
    <location>
        <begin position="18"/>
        <end position="127"/>
    </location>
</feature>
<dbReference type="Pfam" id="PF00535">
    <property type="entry name" value="Glycos_transf_2"/>
    <property type="match status" value="1"/>
</dbReference>
<accession>A0A7S6VFX6</accession>
<dbReference type="AlphaFoldDB" id="A0A7S6VFX6"/>
<protein>
    <submittedName>
        <fullName evidence="2">GT</fullName>
    </submittedName>
</protein>
<dbReference type="SUPFAM" id="SSF53448">
    <property type="entry name" value="Nucleotide-diphospho-sugar transferases"/>
    <property type="match status" value="1"/>
</dbReference>
<dbReference type="InterPro" id="IPR001173">
    <property type="entry name" value="Glyco_trans_2-like"/>
</dbReference>
<dbReference type="EMBL" id="MT799689">
    <property type="protein sequence ID" value="QOW37915.1"/>
    <property type="molecule type" value="Genomic_DNA"/>
</dbReference>
<dbReference type="Gene3D" id="3.90.550.10">
    <property type="entry name" value="Spore Coat Polysaccharide Biosynthesis Protein SpsA, Chain A"/>
    <property type="match status" value="1"/>
</dbReference>